<organism evidence="1 2">
    <name type="scientific">Pseudoalteromonas luteoviolacea NCIMB 1942</name>
    <dbReference type="NCBI Taxonomy" id="1365253"/>
    <lineage>
        <taxon>Bacteria</taxon>
        <taxon>Pseudomonadati</taxon>
        <taxon>Pseudomonadota</taxon>
        <taxon>Gammaproteobacteria</taxon>
        <taxon>Alteromonadales</taxon>
        <taxon>Pseudoalteromonadaceae</taxon>
        <taxon>Pseudoalteromonas</taxon>
    </lineage>
</organism>
<sequence length="60" mass="6722">MLNTNYELLVQSMSGLDYEGDALESSNSQFINTHLNKAIIHLGGCLGWHSKISFMTVYLD</sequence>
<name>A0A167CPX9_9GAMM</name>
<reference evidence="1 2" key="1">
    <citation type="submission" date="2013-07" db="EMBL/GenBank/DDBJ databases">
        <title>Comparative Genomic and Metabolomic Analysis of Twelve Strains of Pseudoalteromonas luteoviolacea.</title>
        <authorList>
            <person name="Vynne N.G."/>
            <person name="Mansson M."/>
            <person name="Gram L."/>
        </authorList>
    </citation>
    <scope>NUCLEOTIDE SEQUENCE [LARGE SCALE GENOMIC DNA]</scope>
    <source>
        <strain evidence="1 2">NCIMB 1942</strain>
    </source>
</reference>
<dbReference type="PATRIC" id="fig|1365253.3.peg.2072"/>
<dbReference type="AlphaFoldDB" id="A0A167CPX9"/>
<comment type="caution">
    <text evidence="1">The sequence shown here is derived from an EMBL/GenBank/DDBJ whole genome shotgun (WGS) entry which is preliminary data.</text>
</comment>
<evidence type="ECO:0000313" key="1">
    <source>
        <dbReference type="EMBL" id="KZN47924.1"/>
    </source>
</evidence>
<dbReference type="EMBL" id="AUXT01000150">
    <property type="protein sequence ID" value="KZN47924.1"/>
    <property type="molecule type" value="Genomic_DNA"/>
</dbReference>
<accession>A0A167CPX9</accession>
<dbReference type="Proteomes" id="UP000076587">
    <property type="component" value="Unassembled WGS sequence"/>
</dbReference>
<proteinExistence type="predicted"/>
<evidence type="ECO:0000313" key="2">
    <source>
        <dbReference type="Proteomes" id="UP000076587"/>
    </source>
</evidence>
<protein>
    <submittedName>
        <fullName evidence="1">Uncharacterized protein</fullName>
    </submittedName>
</protein>
<gene>
    <name evidence="1" type="ORF">N482_01410</name>
</gene>